<gene>
    <name evidence="1" type="ORF">GBA63_07445</name>
</gene>
<dbReference type="AlphaFoldDB" id="A0A6G8Q7P4"/>
<name>A0A6G8Q7P4_9ACTN</name>
<keyword evidence="2" id="KW-1185">Reference proteome</keyword>
<evidence type="ECO:0000313" key="2">
    <source>
        <dbReference type="Proteomes" id="UP000501452"/>
    </source>
</evidence>
<accession>A0A6G8Q7P4</accession>
<reference evidence="1 2" key="1">
    <citation type="submission" date="2019-10" db="EMBL/GenBank/DDBJ databases">
        <title>Rubrobacter sp nov SCSIO 52090 isolated from a deep-sea sediment in the South China Sea.</title>
        <authorList>
            <person name="Chen R.W."/>
        </authorList>
    </citation>
    <scope>NUCLEOTIDE SEQUENCE [LARGE SCALE GENOMIC DNA]</scope>
    <source>
        <strain evidence="1 2">SCSIO 52909</strain>
    </source>
</reference>
<protein>
    <submittedName>
        <fullName evidence="1">Uncharacterized protein</fullName>
    </submittedName>
</protein>
<dbReference type="Proteomes" id="UP000501452">
    <property type="component" value="Chromosome"/>
</dbReference>
<dbReference type="EMBL" id="CP045119">
    <property type="protein sequence ID" value="QIN82496.1"/>
    <property type="molecule type" value="Genomic_DNA"/>
</dbReference>
<organism evidence="1 2">
    <name type="scientific">Rubrobacter tropicus</name>
    <dbReference type="NCBI Taxonomy" id="2653851"/>
    <lineage>
        <taxon>Bacteria</taxon>
        <taxon>Bacillati</taxon>
        <taxon>Actinomycetota</taxon>
        <taxon>Rubrobacteria</taxon>
        <taxon>Rubrobacterales</taxon>
        <taxon>Rubrobacteraceae</taxon>
        <taxon>Rubrobacter</taxon>
    </lineage>
</organism>
<sequence>MYIRTVNIERDGEQYGTYYQAVRSYREAGKVKQEVVHLGEHATADEALTAWAYDVERLQATRPRKADKLRDKMERLRELT</sequence>
<dbReference type="KEGG" id="rub:GBA63_07445"/>
<proteinExistence type="predicted"/>
<dbReference type="RefSeq" id="WP_166174896.1">
    <property type="nucleotide sequence ID" value="NZ_CP045119.1"/>
</dbReference>
<evidence type="ECO:0000313" key="1">
    <source>
        <dbReference type="EMBL" id="QIN82496.1"/>
    </source>
</evidence>